<dbReference type="InterPro" id="IPR003817">
    <property type="entry name" value="PS_Dcarbxylase"/>
</dbReference>
<comment type="caution">
    <text evidence="3">The sequence shown here is derived from an EMBL/GenBank/DDBJ whole genome shotgun (WGS) entry which is preliminary data.</text>
</comment>
<organism evidence="3 4">
    <name type="scientific">Marasmius crinis-equi</name>
    <dbReference type="NCBI Taxonomy" id="585013"/>
    <lineage>
        <taxon>Eukaryota</taxon>
        <taxon>Fungi</taxon>
        <taxon>Dikarya</taxon>
        <taxon>Basidiomycota</taxon>
        <taxon>Agaricomycotina</taxon>
        <taxon>Agaricomycetes</taxon>
        <taxon>Agaricomycetidae</taxon>
        <taxon>Agaricales</taxon>
        <taxon>Marasmiineae</taxon>
        <taxon>Marasmiaceae</taxon>
        <taxon>Marasmius</taxon>
    </lineage>
</organism>
<keyword evidence="4" id="KW-1185">Reference proteome</keyword>
<dbReference type="EMBL" id="JBAHYK010000382">
    <property type="protein sequence ID" value="KAL0574604.1"/>
    <property type="molecule type" value="Genomic_DNA"/>
</dbReference>
<gene>
    <name evidence="3" type="ORF">V5O48_007354</name>
</gene>
<evidence type="ECO:0000313" key="3">
    <source>
        <dbReference type="EMBL" id="KAL0574604.1"/>
    </source>
</evidence>
<dbReference type="Pfam" id="PF02666">
    <property type="entry name" value="PS_Dcarbxylase"/>
    <property type="match status" value="1"/>
</dbReference>
<keyword evidence="2" id="KW-0456">Lyase</keyword>
<dbReference type="PANTHER" id="PTHR10067">
    <property type="entry name" value="PHOSPHATIDYLSERINE DECARBOXYLASE"/>
    <property type="match status" value="1"/>
</dbReference>
<evidence type="ECO:0008006" key="5">
    <source>
        <dbReference type="Google" id="ProtNLM"/>
    </source>
</evidence>
<dbReference type="Proteomes" id="UP001465976">
    <property type="component" value="Unassembled WGS sequence"/>
</dbReference>
<evidence type="ECO:0000256" key="2">
    <source>
        <dbReference type="ARBA" id="ARBA00023239"/>
    </source>
</evidence>
<reference evidence="3 4" key="1">
    <citation type="submission" date="2024-02" db="EMBL/GenBank/DDBJ databases">
        <title>A draft genome for the cacao thread blight pathogen Marasmius crinis-equi.</title>
        <authorList>
            <person name="Cohen S.P."/>
            <person name="Baruah I.K."/>
            <person name="Amoako-Attah I."/>
            <person name="Bukari Y."/>
            <person name="Meinhardt L.W."/>
            <person name="Bailey B.A."/>
        </authorList>
    </citation>
    <scope>NUCLEOTIDE SEQUENCE [LARGE SCALE GENOMIC DNA]</scope>
    <source>
        <strain evidence="3 4">GH-76</strain>
    </source>
</reference>
<dbReference type="PANTHER" id="PTHR10067:SF13">
    <property type="entry name" value="PHOSPHATIDYLSERINE DECARBOXYLASE"/>
    <property type="match status" value="1"/>
</dbReference>
<accession>A0ABR3FGZ7</accession>
<evidence type="ECO:0000313" key="4">
    <source>
        <dbReference type="Proteomes" id="UP001465976"/>
    </source>
</evidence>
<name>A0ABR3FGZ7_9AGAR</name>
<evidence type="ECO:0000256" key="1">
    <source>
        <dbReference type="ARBA" id="ARBA00022793"/>
    </source>
</evidence>
<keyword evidence="1" id="KW-0210">Decarboxylase</keyword>
<sequence length="415" mass="46741">MASVGELMAKLAAETSFKSDIEEAFDKVKALGLREFEIFGIETFGDWLKHLNKMIKWRPSENEGGSYVYMSICLFYIIVDEIQPKSPWAQNPIVPDTRPSNYTWLTSWIIGYAKEIGAWMDSPASLDRELLKTFYNAPRYHMQDYEPWPGTFTTFNEFFRRPIKREVRPIAAPDDPCIIANPADCTFSGSWRVDANGQVKFKTVPWSISQLLDDVGGEYKDQFAGGTFCHSFLNTTDYHRQHAPCDGEVVEAKLIEGIAYLQVKVVVDPVTGKPMVEMHRKPEPFPKVHPDVIRKLPVNSPWKAGDRKDRGDAGLDAPNEPGYQFLQTRGLVLIKNPVLGLVACMPIGMAQVNSVVLSVKKGDYLTKGQEISFFKFGGSDIVLVFQEQAKVEFAANMNQWNPFGKKIAVAKPNVD</sequence>
<protein>
    <recommendedName>
        <fullName evidence="5">Phosphatidylserine decarboxylase</fullName>
    </recommendedName>
</protein>
<proteinExistence type="predicted"/>